<dbReference type="EMBL" id="NNAY01002009">
    <property type="protein sequence ID" value="OXU22319.1"/>
    <property type="molecule type" value="Genomic_DNA"/>
</dbReference>
<feature type="compositionally biased region" description="Acidic residues" evidence="1">
    <location>
        <begin position="17"/>
        <end position="32"/>
    </location>
</feature>
<dbReference type="Proteomes" id="UP000215335">
    <property type="component" value="Unassembled WGS sequence"/>
</dbReference>
<evidence type="ECO:0000313" key="2">
    <source>
        <dbReference type="EMBL" id="OXU22319.1"/>
    </source>
</evidence>
<sequence length="145" mass="16047">MVSFDAVNADYSNVTEDSTDENMPEAEEEEDSPPLIFRGVQILPTYMGSFPVAGFDAACRAEYLRAKLELLRAQENRAVIGSMRNRALFVSAAKYSVLLIYVLITEKNSLCVTDRESSPGGRKEKEISYTQSSVLRCGIPALGKR</sequence>
<keyword evidence="3" id="KW-1185">Reference proteome</keyword>
<organism evidence="2 3">
    <name type="scientific">Trichomalopsis sarcophagae</name>
    <dbReference type="NCBI Taxonomy" id="543379"/>
    <lineage>
        <taxon>Eukaryota</taxon>
        <taxon>Metazoa</taxon>
        <taxon>Ecdysozoa</taxon>
        <taxon>Arthropoda</taxon>
        <taxon>Hexapoda</taxon>
        <taxon>Insecta</taxon>
        <taxon>Pterygota</taxon>
        <taxon>Neoptera</taxon>
        <taxon>Endopterygota</taxon>
        <taxon>Hymenoptera</taxon>
        <taxon>Apocrita</taxon>
        <taxon>Proctotrupomorpha</taxon>
        <taxon>Chalcidoidea</taxon>
        <taxon>Pteromalidae</taxon>
        <taxon>Pteromalinae</taxon>
        <taxon>Trichomalopsis</taxon>
    </lineage>
</organism>
<name>A0A232EVD6_9HYME</name>
<reference evidence="2 3" key="1">
    <citation type="journal article" date="2017" name="Curr. Biol.">
        <title>The Evolution of Venom by Co-option of Single-Copy Genes.</title>
        <authorList>
            <person name="Martinson E.O."/>
            <person name="Mrinalini"/>
            <person name="Kelkar Y.D."/>
            <person name="Chang C.H."/>
            <person name="Werren J.H."/>
        </authorList>
    </citation>
    <scope>NUCLEOTIDE SEQUENCE [LARGE SCALE GENOMIC DNA]</scope>
    <source>
        <strain evidence="2 3">Alberta</strain>
        <tissue evidence="2">Whole body</tissue>
    </source>
</reference>
<evidence type="ECO:0000256" key="1">
    <source>
        <dbReference type="SAM" id="MobiDB-lite"/>
    </source>
</evidence>
<evidence type="ECO:0000313" key="3">
    <source>
        <dbReference type="Proteomes" id="UP000215335"/>
    </source>
</evidence>
<protein>
    <submittedName>
        <fullName evidence="2">Uncharacterized protein</fullName>
    </submittedName>
</protein>
<accession>A0A232EVD6</accession>
<feature type="region of interest" description="Disordered" evidence="1">
    <location>
        <begin position="1"/>
        <end position="32"/>
    </location>
</feature>
<comment type="caution">
    <text evidence="2">The sequence shown here is derived from an EMBL/GenBank/DDBJ whole genome shotgun (WGS) entry which is preliminary data.</text>
</comment>
<proteinExistence type="predicted"/>
<gene>
    <name evidence="2" type="ORF">TSAR_011050</name>
</gene>
<feature type="non-terminal residue" evidence="2">
    <location>
        <position position="145"/>
    </location>
</feature>
<dbReference type="AlphaFoldDB" id="A0A232EVD6"/>